<reference evidence="8" key="1">
    <citation type="submission" date="2022-08" db="UniProtKB">
        <authorList>
            <consortium name="EnsemblMetazoa"/>
        </authorList>
    </citation>
    <scope>IDENTIFICATION</scope>
    <source>
        <strain evidence="8">05x7-T-G4-1.051#20</strain>
    </source>
</reference>
<feature type="domain" description="THAP-type" evidence="7">
    <location>
        <begin position="18"/>
        <end position="103"/>
    </location>
</feature>
<name>A0A8W8M5J3_MAGGI</name>
<evidence type="ECO:0000256" key="5">
    <source>
        <dbReference type="ARBA" id="ARBA00023125"/>
    </source>
</evidence>
<accession>A0A8W8M5J3</accession>
<sequence length="590" mass="66417">FCLLGAKCSATYKVIIIMGANDHCCVVHCSNRRSTLPKGYAFHQIPAAPISRRNAWIRATGRKLGKKRGELTITQNTKVCGLHFVSGRKSNDPTNVDYIPTQHLPLQHSTPTLKRRTINSERAENYSMALSKATSNKRKTIQRSGNLLFPLDLNDIQHEIVVSDDSESESTGNSDMPLYSGSTPDHTYHKFWVTPTNLIGDNASSCTDNSSQTVCDTKNTSVQTDTTSVYSSISTGVQVDTFEGHTTNLTNIQLKQHQKLISELNSKVKVLAKETACLNRRLFCVENLMTCDEKAQFYTGLPNIATFKALFSYFEPKASEMTYWQGNETTVRTHKNKGPSRKLSLENEFFAVLVRLKLGLLVEDIANRFDISVSLFSKIFNTWIRFLCLELELLFPYPCREKVQSLMPDSFSKFPNTRIILDCTEIPIQKPSALKAQRETWSSYKHRNTYKALVGITPDGTVSYVSSLYGGAASDKFIVQNSGVLNLIEAGDNIMADRGFDIDVELNKRGASLNIPPFRNQNFQLSSEQVETTRRIAEVRIHVERAIQRIKTFHILDKTMPLSLHIVADDIFKTCALLTNFQTPIIKMIQ</sequence>
<evidence type="ECO:0000313" key="8">
    <source>
        <dbReference type="EnsemblMetazoa" id="G31834.2:cds"/>
    </source>
</evidence>
<comment type="cofactor">
    <cofactor evidence="1">
        <name>a divalent metal cation</name>
        <dbReference type="ChEBI" id="CHEBI:60240"/>
    </cofactor>
</comment>
<evidence type="ECO:0000256" key="3">
    <source>
        <dbReference type="ARBA" id="ARBA00022771"/>
    </source>
</evidence>
<keyword evidence="2" id="KW-0479">Metal-binding</keyword>
<dbReference type="PROSITE" id="PS50950">
    <property type="entry name" value="ZF_THAP"/>
    <property type="match status" value="1"/>
</dbReference>
<keyword evidence="4" id="KW-0862">Zinc</keyword>
<dbReference type="InterPro" id="IPR027806">
    <property type="entry name" value="HARBI1_dom"/>
</dbReference>
<evidence type="ECO:0000259" key="7">
    <source>
        <dbReference type="PROSITE" id="PS50950"/>
    </source>
</evidence>
<dbReference type="PANTHER" id="PTHR23080:SF133">
    <property type="entry name" value="SI:CH211-262I1.5-RELATED"/>
    <property type="match status" value="1"/>
</dbReference>
<evidence type="ECO:0000256" key="4">
    <source>
        <dbReference type="ARBA" id="ARBA00022833"/>
    </source>
</evidence>
<evidence type="ECO:0000256" key="6">
    <source>
        <dbReference type="PROSITE-ProRule" id="PRU00309"/>
    </source>
</evidence>
<evidence type="ECO:0000256" key="1">
    <source>
        <dbReference type="ARBA" id="ARBA00001968"/>
    </source>
</evidence>
<dbReference type="Pfam" id="PF13613">
    <property type="entry name" value="HTH_Tnp_4"/>
    <property type="match status" value="1"/>
</dbReference>
<organism evidence="8 9">
    <name type="scientific">Magallana gigas</name>
    <name type="common">Pacific oyster</name>
    <name type="synonym">Crassostrea gigas</name>
    <dbReference type="NCBI Taxonomy" id="29159"/>
    <lineage>
        <taxon>Eukaryota</taxon>
        <taxon>Metazoa</taxon>
        <taxon>Spiralia</taxon>
        <taxon>Lophotrochozoa</taxon>
        <taxon>Mollusca</taxon>
        <taxon>Bivalvia</taxon>
        <taxon>Autobranchia</taxon>
        <taxon>Pteriomorphia</taxon>
        <taxon>Ostreida</taxon>
        <taxon>Ostreoidea</taxon>
        <taxon>Ostreidae</taxon>
        <taxon>Magallana</taxon>
    </lineage>
</organism>
<dbReference type="SUPFAM" id="SSF57716">
    <property type="entry name" value="Glucocorticoid receptor-like (DNA-binding domain)"/>
    <property type="match status" value="1"/>
</dbReference>
<evidence type="ECO:0000313" key="9">
    <source>
        <dbReference type="Proteomes" id="UP000005408"/>
    </source>
</evidence>
<dbReference type="InterPro" id="IPR006612">
    <property type="entry name" value="THAP_Znf"/>
</dbReference>
<protein>
    <recommendedName>
        <fullName evidence="7">THAP-type domain-containing protein</fullName>
    </recommendedName>
</protein>
<dbReference type="GO" id="GO:0008270">
    <property type="term" value="F:zinc ion binding"/>
    <property type="evidence" value="ECO:0007669"/>
    <property type="project" value="UniProtKB-KW"/>
</dbReference>
<dbReference type="Proteomes" id="UP000005408">
    <property type="component" value="Unassembled WGS sequence"/>
</dbReference>
<dbReference type="PANTHER" id="PTHR23080">
    <property type="entry name" value="THAP DOMAIN PROTEIN"/>
    <property type="match status" value="1"/>
</dbReference>
<keyword evidence="5 6" id="KW-0238">DNA-binding</keyword>
<dbReference type="SMART" id="SM00980">
    <property type="entry name" value="THAP"/>
    <property type="match status" value="1"/>
</dbReference>
<proteinExistence type="predicted"/>
<dbReference type="Pfam" id="PF05485">
    <property type="entry name" value="THAP"/>
    <property type="match status" value="1"/>
</dbReference>
<dbReference type="AlphaFoldDB" id="A0A8W8M5J3"/>
<keyword evidence="3 6" id="KW-0863">Zinc-finger</keyword>
<dbReference type="Pfam" id="PF13359">
    <property type="entry name" value="DDE_Tnp_4"/>
    <property type="match status" value="1"/>
</dbReference>
<dbReference type="InterPro" id="IPR027805">
    <property type="entry name" value="Transposase_HTH_dom"/>
</dbReference>
<keyword evidence="9" id="KW-1185">Reference proteome</keyword>
<dbReference type="GO" id="GO:0003677">
    <property type="term" value="F:DNA binding"/>
    <property type="evidence" value="ECO:0007669"/>
    <property type="project" value="UniProtKB-UniRule"/>
</dbReference>
<dbReference type="EnsemblMetazoa" id="G31834.2">
    <property type="protein sequence ID" value="G31834.2:cds"/>
    <property type="gene ID" value="G31834"/>
</dbReference>
<evidence type="ECO:0000256" key="2">
    <source>
        <dbReference type="ARBA" id="ARBA00022723"/>
    </source>
</evidence>